<dbReference type="PANTHER" id="PTHR44942:SF4">
    <property type="entry name" value="METHYLTRANSFERASE TYPE 11 DOMAIN-CONTAINING PROTEIN"/>
    <property type="match status" value="1"/>
</dbReference>
<accession>A0A1G4XE87</accession>
<dbReference type="GO" id="GO:0032259">
    <property type="term" value="P:methylation"/>
    <property type="evidence" value="ECO:0007669"/>
    <property type="project" value="UniProtKB-KW"/>
</dbReference>
<dbReference type="GO" id="GO:0008757">
    <property type="term" value="F:S-adenosylmethionine-dependent methyltransferase activity"/>
    <property type="evidence" value="ECO:0007669"/>
    <property type="project" value="InterPro"/>
</dbReference>
<sequence length="253" mass="27316">MTGELDQRTWDTRRRSFGSVARDYALLRPDYPADVVAFLLGGQPRRVLDLGAGTGKLTEQLLAAGHEVLAVDPSADMLAELTARHPQVTAAVGGAESLPLPDTSVDAVVAGQAAHWFDPAATATELRRVLRPGGVVGFVWNTRDLRVPWLRALEGDIEDEARGHEADQGVVDAFAAALPADVAVHESAVAQQLSPDEVVASFATRSYVAVMADDERHRFLAGLRRTVDTHPGSADRDVLDLPYLTHAYRLTPR</sequence>
<dbReference type="InterPro" id="IPR013216">
    <property type="entry name" value="Methyltransf_11"/>
</dbReference>
<keyword evidence="2 5" id="KW-0489">Methyltransferase</keyword>
<proteinExistence type="inferred from homology"/>
<keyword evidence="6" id="KW-1185">Reference proteome</keyword>
<dbReference type="Pfam" id="PF08241">
    <property type="entry name" value="Methyltransf_11"/>
    <property type="match status" value="1"/>
</dbReference>
<evidence type="ECO:0000313" key="6">
    <source>
        <dbReference type="Proteomes" id="UP000198981"/>
    </source>
</evidence>
<dbReference type="PANTHER" id="PTHR44942">
    <property type="entry name" value="METHYLTRANSF_11 DOMAIN-CONTAINING PROTEIN"/>
    <property type="match status" value="1"/>
</dbReference>
<dbReference type="Gene3D" id="3.40.50.150">
    <property type="entry name" value="Vaccinia Virus protein VP39"/>
    <property type="match status" value="1"/>
</dbReference>
<comment type="similarity">
    <text evidence="1">Belongs to the methyltransferase superfamily.</text>
</comment>
<dbReference type="InterPro" id="IPR051052">
    <property type="entry name" value="Diverse_substrate_MTase"/>
</dbReference>
<gene>
    <name evidence="5" type="ORF">SAMN03159343_0670</name>
</gene>
<dbReference type="OrthoDB" id="9797252at2"/>
<protein>
    <submittedName>
        <fullName evidence="5">Methyltransferase domain-containing protein</fullName>
    </submittedName>
</protein>
<dbReference type="EMBL" id="FMUH01000001">
    <property type="protein sequence ID" value="SCX39435.1"/>
    <property type="molecule type" value="Genomic_DNA"/>
</dbReference>
<evidence type="ECO:0000256" key="2">
    <source>
        <dbReference type="ARBA" id="ARBA00022603"/>
    </source>
</evidence>
<reference evidence="6" key="1">
    <citation type="submission" date="2016-10" db="EMBL/GenBank/DDBJ databases">
        <authorList>
            <person name="Varghese N."/>
            <person name="Submissions S."/>
        </authorList>
    </citation>
    <scope>NUCLEOTIDE SEQUENCE [LARGE SCALE GENOMIC DNA]</scope>
    <source>
        <strain evidence="6">DSM 45722</strain>
    </source>
</reference>
<name>A0A1G4XE87_9ACTN</name>
<dbReference type="STRING" id="1960309.SAMN03159343_0670"/>
<dbReference type="Proteomes" id="UP000198981">
    <property type="component" value="Unassembled WGS sequence"/>
</dbReference>
<dbReference type="RefSeq" id="WP_092799590.1">
    <property type="nucleotide sequence ID" value="NZ_FMUH01000001.1"/>
</dbReference>
<evidence type="ECO:0000256" key="3">
    <source>
        <dbReference type="ARBA" id="ARBA00022679"/>
    </source>
</evidence>
<feature type="domain" description="Methyltransferase type 11" evidence="4">
    <location>
        <begin position="48"/>
        <end position="136"/>
    </location>
</feature>
<evidence type="ECO:0000313" key="5">
    <source>
        <dbReference type="EMBL" id="SCX39435.1"/>
    </source>
</evidence>
<dbReference type="AlphaFoldDB" id="A0A1G4XE87"/>
<evidence type="ECO:0000256" key="1">
    <source>
        <dbReference type="ARBA" id="ARBA00008361"/>
    </source>
</evidence>
<organism evidence="5 6">
    <name type="scientific">Klenkia marina</name>
    <dbReference type="NCBI Taxonomy" id="1960309"/>
    <lineage>
        <taxon>Bacteria</taxon>
        <taxon>Bacillati</taxon>
        <taxon>Actinomycetota</taxon>
        <taxon>Actinomycetes</taxon>
        <taxon>Geodermatophilales</taxon>
        <taxon>Geodermatophilaceae</taxon>
        <taxon>Klenkia</taxon>
    </lineage>
</organism>
<keyword evidence="3 5" id="KW-0808">Transferase</keyword>
<dbReference type="CDD" id="cd02440">
    <property type="entry name" value="AdoMet_MTases"/>
    <property type="match status" value="1"/>
</dbReference>
<dbReference type="SUPFAM" id="SSF53335">
    <property type="entry name" value="S-adenosyl-L-methionine-dependent methyltransferases"/>
    <property type="match status" value="1"/>
</dbReference>
<dbReference type="InterPro" id="IPR029063">
    <property type="entry name" value="SAM-dependent_MTases_sf"/>
</dbReference>
<evidence type="ECO:0000259" key="4">
    <source>
        <dbReference type="Pfam" id="PF08241"/>
    </source>
</evidence>